<evidence type="ECO:0000256" key="2">
    <source>
        <dbReference type="ARBA" id="ARBA00006739"/>
    </source>
</evidence>
<evidence type="ECO:0000313" key="6">
    <source>
        <dbReference type="EMBL" id="OAK51277.1"/>
    </source>
</evidence>
<name>A0A177Y710_9NOCA</name>
<gene>
    <name evidence="6" type="ORF">A3K89_12875</name>
</gene>
<dbReference type="InterPro" id="IPR029044">
    <property type="entry name" value="Nucleotide-diphossugar_trans"/>
</dbReference>
<dbReference type="EMBL" id="LVHI01000040">
    <property type="protein sequence ID" value="OAK51277.1"/>
    <property type="molecule type" value="Genomic_DNA"/>
</dbReference>
<proteinExistence type="inferred from homology"/>
<protein>
    <submittedName>
        <fullName evidence="6">Sugar transferase</fullName>
    </submittedName>
</protein>
<evidence type="ECO:0000256" key="1">
    <source>
        <dbReference type="ARBA" id="ARBA00004776"/>
    </source>
</evidence>
<dbReference type="InterPro" id="IPR027791">
    <property type="entry name" value="Galactosyl_T_C"/>
</dbReference>
<reference evidence="6 7" key="1">
    <citation type="submission" date="2016-03" db="EMBL/GenBank/DDBJ databases">
        <title>Genome sequence of Rhodococcus kyotonensis KB10.</title>
        <authorList>
            <person name="Jeong H."/>
            <person name="Hong C.E."/>
            <person name="Jo S.H."/>
            <person name="Park J.M."/>
        </authorList>
    </citation>
    <scope>NUCLEOTIDE SEQUENCE [LARGE SCALE GENOMIC DNA]</scope>
    <source>
        <strain evidence="6 7">KB10</strain>
    </source>
</reference>
<keyword evidence="3" id="KW-0328">Glycosyltransferase</keyword>
<dbReference type="Proteomes" id="UP000077519">
    <property type="component" value="Unassembled WGS sequence"/>
</dbReference>
<evidence type="ECO:0000256" key="4">
    <source>
        <dbReference type="ARBA" id="ARBA00022679"/>
    </source>
</evidence>
<dbReference type="SUPFAM" id="SSF53448">
    <property type="entry name" value="Nucleotide-diphospho-sugar transferases"/>
    <property type="match status" value="1"/>
</dbReference>
<keyword evidence="7" id="KW-1185">Reference proteome</keyword>
<organism evidence="6 7">
    <name type="scientific">Rhodococcoides kyotonense</name>
    <dbReference type="NCBI Taxonomy" id="398843"/>
    <lineage>
        <taxon>Bacteria</taxon>
        <taxon>Bacillati</taxon>
        <taxon>Actinomycetota</taxon>
        <taxon>Actinomycetes</taxon>
        <taxon>Mycobacteriales</taxon>
        <taxon>Nocardiaceae</taxon>
        <taxon>Rhodococcoides</taxon>
    </lineage>
</organism>
<feature type="domain" description="Galactosyltransferase C-terminal" evidence="5">
    <location>
        <begin position="162"/>
        <end position="217"/>
    </location>
</feature>
<dbReference type="AlphaFoldDB" id="A0A177Y710"/>
<comment type="pathway">
    <text evidence="1">Cell wall biogenesis; cell wall polysaccharide biosynthesis.</text>
</comment>
<accession>A0A177Y710</accession>
<dbReference type="CDD" id="cd00761">
    <property type="entry name" value="Glyco_tranf_GTA_type"/>
    <property type="match status" value="1"/>
</dbReference>
<comment type="caution">
    <text evidence="6">The sequence shown here is derived from an EMBL/GenBank/DDBJ whole genome shotgun (WGS) entry which is preliminary data.</text>
</comment>
<dbReference type="GO" id="GO:0016757">
    <property type="term" value="F:glycosyltransferase activity"/>
    <property type="evidence" value="ECO:0007669"/>
    <property type="project" value="UniProtKB-KW"/>
</dbReference>
<evidence type="ECO:0000313" key="7">
    <source>
        <dbReference type="Proteomes" id="UP000077519"/>
    </source>
</evidence>
<sequence length="272" mass="29268">MNIAVVTVVSGRHEHLAGQLRGLAESSPAPWLHVVVAMGDDAITDVVAESGSDAAVVSVDAPRPQLPIAHARNTGATTAIEAGADVLVFLDVDCIPGTDMLRRYADAARSHGHYLLCGPVTYLPPKDGPWATDELVANTRPHTARPDPLPGIVEEGDNYDLFWSLSFGVTPATWASIGGFFEGYSGYGGEDTDFAATARAAGVGLGWVGGAHAYHQHHPVSSPPVEHLDDIVRNSAVFHRRWNRWPMEGWLTEFERRGLITRTQAGTISRIH</sequence>
<dbReference type="Pfam" id="PF02709">
    <property type="entry name" value="Glyco_transf_7C"/>
    <property type="match status" value="1"/>
</dbReference>
<evidence type="ECO:0000259" key="5">
    <source>
        <dbReference type="Pfam" id="PF02709"/>
    </source>
</evidence>
<dbReference type="Gene3D" id="3.90.550.10">
    <property type="entry name" value="Spore Coat Polysaccharide Biosynthesis Protein SpsA, Chain A"/>
    <property type="match status" value="1"/>
</dbReference>
<dbReference type="PANTHER" id="PTHR43179">
    <property type="entry name" value="RHAMNOSYLTRANSFERASE WBBL"/>
    <property type="match status" value="1"/>
</dbReference>
<dbReference type="PANTHER" id="PTHR43179:SF12">
    <property type="entry name" value="GALACTOFURANOSYLTRANSFERASE GLFT2"/>
    <property type="match status" value="1"/>
</dbReference>
<keyword evidence="4 6" id="KW-0808">Transferase</keyword>
<evidence type="ECO:0000256" key="3">
    <source>
        <dbReference type="ARBA" id="ARBA00022676"/>
    </source>
</evidence>
<comment type="similarity">
    <text evidence="2">Belongs to the glycosyltransferase 2 family.</text>
</comment>
<dbReference type="RefSeq" id="WP_068432025.1">
    <property type="nucleotide sequence ID" value="NZ_LVHI01000040.1"/>
</dbReference>